<dbReference type="OrthoDB" id="10472889at2759"/>
<sequence>MGDDRGGGVRGEKISELYKILGTVMDDTIADIDSIFNVEPKMNLQAYDVKARIINYIMRCDEIIMQHGVAGIFAGIKEKCQILTAHLELAAPHEAVNTPPSPASIVVKRT</sequence>
<dbReference type="EMBL" id="BSXT01001658">
    <property type="protein sequence ID" value="GMF44278.1"/>
    <property type="molecule type" value="Genomic_DNA"/>
</dbReference>
<name>A0A9W6XQ22_9STRA</name>
<keyword evidence="2" id="KW-1185">Reference proteome</keyword>
<evidence type="ECO:0000313" key="2">
    <source>
        <dbReference type="Proteomes" id="UP001165121"/>
    </source>
</evidence>
<dbReference type="AlphaFoldDB" id="A0A9W6XQ22"/>
<dbReference type="Proteomes" id="UP001165121">
    <property type="component" value="Unassembled WGS sequence"/>
</dbReference>
<reference evidence="1" key="1">
    <citation type="submission" date="2023-04" db="EMBL/GenBank/DDBJ databases">
        <title>Phytophthora fragariaefolia NBRC 109709.</title>
        <authorList>
            <person name="Ichikawa N."/>
            <person name="Sato H."/>
            <person name="Tonouchi N."/>
        </authorList>
    </citation>
    <scope>NUCLEOTIDE SEQUENCE</scope>
    <source>
        <strain evidence="1">NBRC 109709</strain>
    </source>
</reference>
<organism evidence="1 2">
    <name type="scientific">Phytophthora fragariaefolia</name>
    <dbReference type="NCBI Taxonomy" id="1490495"/>
    <lineage>
        <taxon>Eukaryota</taxon>
        <taxon>Sar</taxon>
        <taxon>Stramenopiles</taxon>
        <taxon>Oomycota</taxon>
        <taxon>Peronosporomycetes</taxon>
        <taxon>Peronosporales</taxon>
        <taxon>Peronosporaceae</taxon>
        <taxon>Phytophthora</taxon>
    </lineage>
</organism>
<comment type="caution">
    <text evidence="1">The sequence shown here is derived from an EMBL/GenBank/DDBJ whole genome shotgun (WGS) entry which is preliminary data.</text>
</comment>
<proteinExistence type="predicted"/>
<gene>
    <name evidence="1" type="ORF">Pfra01_001534100</name>
</gene>
<protein>
    <submittedName>
        <fullName evidence="1">Unnamed protein product</fullName>
    </submittedName>
</protein>
<evidence type="ECO:0000313" key="1">
    <source>
        <dbReference type="EMBL" id="GMF44278.1"/>
    </source>
</evidence>
<accession>A0A9W6XQ22</accession>